<dbReference type="SUPFAM" id="SSF48371">
    <property type="entry name" value="ARM repeat"/>
    <property type="match status" value="1"/>
</dbReference>
<gene>
    <name evidence="6" type="ORF">CYY_007313</name>
</gene>
<evidence type="ECO:0000256" key="2">
    <source>
        <dbReference type="ARBA" id="ARBA00022448"/>
    </source>
</evidence>
<keyword evidence="2" id="KW-0813">Transport</keyword>
<evidence type="ECO:0000256" key="5">
    <source>
        <dbReference type="ARBA" id="ARBA00022927"/>
    </source>
</evidence>
<name>A0A8J4PPD7_9MYCE</name>
<comment type="subcellular location">
    <subcellularLocation>
        <location evidence="1">Cytoplasm</location>
    </subcellularLocation>
</comment>
<keyword evidence="5" id="KW-0653">Protein transport</keyword>
<dbReference type="InterPro" id="IPR016024">
    <property type="entry name" value="ARM-type_fold"/>
</dbReference>
<evidence type="ECO:0000313" key="7">
    <source>
        <dbReference type="Proteomes" id="UP000695562"/>
    </source>
</evidence>
<dbReference type="Gene3D" id="1.25.10.10">
    <property type="entry name" value="Leucine-rich Repeat Variant"/>
    <property type="match status" value="1"/>
</dbReference>
<comment type="caution">
    <text evidence="6">The sequence shown here is derived from an EMBL/GenBank/DDBJ whole genome shotgun (WGS) entry which is preliminary data.</text>
</comment>
<protein>
    <submittedName>
        <fullName evidence="6">Uncharacterized protein</fullName>
    </submittedName>
</protein>
<evidence type="ECO:0000313" key="6">
    <source>
        <dbReference type="EMBL" id="KAF2071373.1"/>
    </source>
</evidence>
<dbReference type="GO" id="GO:0006606">
    <property type="term" value="P:protein import into nucleus"/>
    <property type="evidence" value="ECO:0007669"/>
    <property type="project" value="InterPro"/>
</dbReference>
<proteinExistence type="predicted"/>
<dbReference type="Proteomes" id="UP000695562">
    <property type="component" value="Unassembled WGS sequence"/>
</dbReference>
<dbReference type="OrthoDB" id="951172at2759"/>
<evidence type="ECO:0000256" key="4">
    <source>
        <dbReference type="ARBA" id="ARBA00022737"/>
    </source>
</evidence>
<keyword evidence="3" id="KW-0963">Cytoplasm</keyword>
<dbReference type="EMBL" id="AJWJ01000382">
    <property type="protein sequence ID" value="KAF2071373.1"/>
    <property type="molecule type" value="Genomic_DNA"/>
</dbReference>
<dbReference type="GO" id="GO:0005737">
    <property type="term" value="C:cytoplasm"/>
    <property type="evidence" value="ECO:0007669"/>
    <property type="project" value="UniProtKB-SubCell"/>
</dbReference>
<accession>A0A8J4PPD7</accession>
<evidence type="ECO:0000256" key="1">
    <source>
        <dbReference type="ARBA" id="ARBA00004496"/>
    </source>
</evidence>
<keyword evidence="7" id="KW-1185">Reference proteome</keyword>
<evidence type="ECO:0000256" key="3">
    <source>
        <dbReference type="ARBA" id="ARBA00022490"/>
    </source>
</evidence>
<sequence>MGRDKTKIENHFTECKDYRSSNNLRKLNALFNHKELLSIQDRLKVGERIKELVVEGGPKQFEVNPNLLLDTNQEISDFVLGLVDNNFMIDWAIIVEKLLEFGNNRDTINREHYYSIACKLLENIKRDFDNEDLSEFGETLIKSLKHTTNSNYRSLLLTTLSEIIVQDDVPIAEELIKALYNLLDDTNINVIASILLCYKSLLVHYQQEVLEVIPSIKWFLFETMKYPCEKVSLPSTQFWVDLISSTNDLSFISNDLQEFHLTLIENLIYSDYNIHLLNNENNTTRFELYTLRKKTAVLIGVIANIIEKDDVLPQLLPVIEDKLQRQNDWKIRETGIFVLGLLKYDTYFRANLDKLIKTTSECINDDQHMWLQYTSWWTLGNMAKFILQSNNEKLIDTVFNLYIDQISTPIDQLQEALCLSLYPFLVELEKVWMPSTLPYFTLIIEKLLLCYPSYSDDILSLVDDSLTLLVKILHEKKIDTQEISQLYHHHLSVALAGNMGDKFIKAFKSLCLFSTASQYENNHFDSLMEICIKLIKSDLNQEENIQEGLRGLGFLFKSRSFENLENDKLNEILSLLPRLYKVEASKVYTIYKYLIKKVISNFNPLQQLMAKLSNKIGSQLSNPIFSKLMKKIIEKFPDQVDYLFSDEFLGAFDKQGIQQNLLLFNVIAKQYPEKIVLIITPYIEACSSFTGDKTDQQKEKRYQELLEFLKLYIVSKKRKQVMLSSIFSTLGRKFESDSSSLNPTLVQEFKNIIYKLKELYRL</sequence>
<organism evidence="6 7">
    <name type="scientific">Polysphondylium violaceum</name>
    <dbReference type="NCBI Taxonomy" id="133409"/>
    <lineage>
        <taxon>Eukaryota</taxon>
        <taxon>Amoebozoa</taxon>
        <taxon>Evosea</taxon>
        <taxon>Eumycetozoa</taxon>
        <taxon>Dictyostelia</taxon>
        <taxon>Dictyosteliales</taxon>
        <taxon>Dictyosteliaceae</taxon>
        <taxon>Polysphondylium</taxon>
    </lineage>
</organism>
<dbReference type="AlphaFoldDB" id="A0A8J4PPD7"/>
<dbReference type="InterPro" id="IPR011989">
    <property type="entry name" value="ARM-like"/>
</dbReference>
<reference evidence="6" key="1">
    <citation type="submission" date="2020-01" db="EMBL/GenBank/DDBJ databases">
        <title>Development of genomics and gene disruption for Polysphondylium violaceum indicates a role for the polyketide synthase stlB in stalk morphogenesis.</title>
        <authorList>
            <person name="Narita B."/>
            <person name="Kawabe Y."/>
            <person name="Kin K."/>
            <person name="Saito T."/>
            <person name="Gibbs R."/>
            <person name="Kuspa A."/>
            <person name="Muzny D."/>
            <person name="Queller D."/>
            <person name="Richards S."/>
            <person name="Strassman J."/>
            <person name="Sucgang R."/>
            <person name="Worley K."/>
            <person name="Schaap P."/>
        </authorList>
    </citation>
    <scope>NUCLEOTIDE SEQUENCE</scope>
    <source>
        <strain evidence="6">QSvi11</strain>
    </source>
</reference>
<dbReference type="InterPro" id="IPR040122">
    <property type="entry name" value="Importin_beta"/>
</dbReference>
<keyword evidence="4" id="KW-0677">Repeat</keyword>
<dbReference type="PANTHER" id="PTHR10527">
    <property type="entry name" value="IMPORTIN BETA"/>
    <property type="match status" value="1"/>
</dbReference>